<evidence type="ECO:0000313" key="6">
    <source>
        <dbReference type="EMBL" id="POW07311.1"/>
    </source>
</evidence>
<evidence type="ECO:0000256" key="5">
    <source>
        <dbReference type="SAM" id="MobiDB-lite"/>
    </source>
</evidence>
<dbReference type="Gene3D" id="1.50.40.10">
    <property type="entry name" value="Mitochondrial carrier domain"/>
    <property type="match status" value="1"/>
</dbReference>
<sequence>MTIEAAAAEAAAIPRPEELEKLRPTRLGKYLPTTNPHWYIEQIKATNKLVNRAFSKQQLFDLIRETEPNFIRIKSETTKQKLIKHILYSQWKLTNPSEIKVDPSFESLLKNFKSKQQSYLLNYHELFLLRLSEQKVINQIADKTNVKINLDIDNSHLTIHGQMKDRAKFWTEFEKQRKPVYCIKIHVSEFKFPDLILNQLAKIAHCSLEQKISFQKITLVAHAFDQQLELVKERVEKVINEYWKLSKEYDQIPILIDLEKQKSTRIGFIPFSYPHDLNYPNNLNFNQANFCRLMTDNTHLSSVDHNIQIDKLLDSKFLVLDQLNSKTIYQQLLHQSQQQTQEQNIKYSQFIRQVVLFWFDHQKSNQKPNQEQNEKLNQKSNQKGKLNQNQKGKQNQSLSVPESPESASGSGSGPGLRLPTYTFLKSVRDPIRIENPERPEELNDKRTVRMDQEEEEIVQDKSIPEHYMDQSIDALDLLVGSGVKQECIKRIVILRPNQWPIDQPSSVYPQPIATGSYQSQHFINESVSLRVHISLLIYWVSSEVISRDGILGLWRGTSPTTIRNVPGIAVYLFGLAQLRTSMTTLQIFTQPALLDQSKILPSLTSTGDFIAVVKTRFESNLYKYKSIREAFQLTLEQQGIQGLWRGFIPTGSGLRLLRKSLSSAIGWTLYGGLIKKWAIKT</sequence>
<dbReference type="SUPFAM" id="SSF103506">
    <property type="entry name" value="Mitochondrial carrier"/>
    <property type="match status" value="1"/>
</dbReference>
<keyword evidence="3" id="KW-1133">Transmembrane helix</keyword>
<dbReference type="EMBL" id="PKSL01000076">
    <property type="protein sequence ID" value="POW07311.1"/>
    <property type="molecule type" value="Genomic_DNA"/>
</dbReference>
<gene>
    <name evidence="6" type="ORF">PSTT_08387</name>
</gene>
<keyword evidence="7" id="KW-1185">Reference proteome</keyword>
<feature type="compositionally biased region" description="Low complexity" evidence="5">
    <location>
        <begin position="378"/>
        <end position="409"/>
    </location>
</feature>
<dbReference type="Pfam" id="PF00153">
    <property type="entry name" value="Mito_carr"/>
    <property type="match status" value="2"/>
</dbReference>
<evidence type="ECO:0000256" key="3">
    <source>
        <dbReference type="ARBA" id="ARBA00022989"/>
    </source>
</evidence>
<comment type="caution">
    <text evidence="6">The sequence shown here is derived from an EMBL/GenBank/DDBJ whole genome shotgun (WGS) entry which is preliminary data.</text>
</comment>
<dbReference type="PANTHER" id="PTHR46181">
    <property type="entry name" value="MITOCHONDRIAL GLYCINE TRANSPORTER"/>
    <property type="match status" value="1"/>
</dbReference>
<evidence type="ECO:0000256" key="1">
    <source>
        <dbReference type="ARBA" id="ARBA00004141"/>
    </source>
</evidence>
<keyword evidence="4" id="KW-0472">Membrane</keyword>
<evidence type="ECO:0000256" key="4">
    <source>
        <dbReference type="ARBA" id="ARBA00023136"/>
    </source>
</evidence>
<protein>
    <submittedName>
        <fullName evidence="6">Uncharacterized protein</fullName>
    </submittedName>
</protein>
<dbReference type="VEuPathDB" id="FungiDB:PSHT_05673"/>
<dbReference type="GO" id="GO:0015187">
    <property type="term" value="F:glycine transmembrane transporter activity"/>
    <property type="evidence" value="ECO:0007669"/>
    <property type="project" value="TreeGrafter"/>
</dbReference>
<name>A0A2S4VCS1_9BASI</name>
<reference evidence="6" key="1">
    <citation type="submission" date="2017-12" db="EMBL/GenBank/DDBJ databases">
        <title>Gene loss provides genomic basis for host adaptation in cereal stripe rust fungi.</title>
        <authorList>
            <person name="Xia C."/>
        </authorList>
    </citation>
    <scope>NUCLEOTIDE SEQUENCE [LARGE SCALE GENOMIC DNA]</scope>
    <source>
        <strain evidence="6">93-210</strain>
    </source>
</reference>
<evidence type="ECO:0000313" key="7">
    <source>
        <dbReference type="Proteomes" id="UP000239156"/>
    </source>
</evidence>
<dbReference type="AlphaFoldDB" id="A0A2S4VCS1"/>
<feature type="region of interest" description="Disordered" evidence="5">
    <location>
        <begin position="364"/>
        <end position="419"/>
    </location>
</feature>
<dbReference type="VEuPathDB" id="FungiDB:PSHT_05671"/>
<dbReference type="InterPro" id="IPR018108">
    <property type="entry name" value="MCP_transmembrane"/>
</dbReference>
<dbReference type="PANTHER" id="PTHR46181:SF3">
    <property type="entry name" value="MITOCHONDRIAL GLYCINE TRANSPORTER"/>
    <property type="match status" value="1"/>
</dbReference>
<dbReference type="GO" id="GO:0005739">
    <property type="term" value="C:mitochondrion"/>
    <property type="evidence" value="ECO:0007669"/>
    <property type="project" value="TreeGrafter"/>
</dbReference>
<comment type="subcellular location">
    <subcellularLocation>
        <location evidence="1">Membrane</location>
        <topology evidence="1">Multi-pass membrane protein</topology>
    </subcellularLocation>
</comment>
<dbReference type="InterPro" id="IPR023395">
    <property type="entry name" value="MCP_dom_sf"/>
</dbReference>
<dbReference type="VEuPathDB" id="FungiDB:PSTT_08387"/>
<accession>A0A2S4VCS1</accession>
<proteinExistence type="predicted"/>
<dbReference type="Proteomes" id="UP000239156">
    <property type="component" value="Unassembled WGS sequence"/>
</dbReference>
<dbReference type="GO" id="GO:1904983">
    <property type="term" value="P:glycine import into mitochondrion"/>
    <property type="evidence" value="ECO:0007669"/>
    <property type="project" value="TreeGrafter"/>
</dbReference>
<keyword evidence="2" id="KW-0812">Transmembrane</keyword>
<dbReference type="GO" id="GO:0016020">
    <property type="term" value="C:membrane"/>
    <property type="evidence" value="ECO:0007669"/>
    <property type="project" value="UniProtKB-SubCell"/>
</dbReference>
<evidence type="ECO:0000256" key="2">
    <source>
        <dbReference type="ARBA" id="ARBA00022692"/>
    </source>
</evidence>
<organism evidence="6 7">
    <name type="scientific">Puccinia striiformis</name>
    <dbReference type="NCBI Taxonomy" id="27350"/>
    <lineage>
        <taxon>Eukaryota</taxon>
        <taxon>Fungi</taxon>
        <taxon>Dikarya</taxon>
        <taxon>Basidiomycota</taxon>
        <taxon>Pucciniomycotina</taxon>
        <taxon>Pucciniomycetes</taxon>
        <taxon>Pucciniales</taxon>
        <taxon>Pucciniaceae</taxon>
        <taxon>Puccinia</taxon>
    </lineage>
</organism>